<name>A0ABR2XE75_9PEZI</name>
<evidence type="ECO:0000259" key="2">
    <source>
        <dbReference type="Pfam" id="PF20516"/>
    </source>
</evidence>
<organism evidence="3 4">
    <name type="scientific">Seiridium cardinale</name>
    <dbReference type="NCBI Taxonomy" id="138064"/>
    <lineage>
        <taxon>Eukaryota</taxon>
        <taxon>Fungi</taxon>
        <taxon>Dikarya</taxon>
        <taxon>Ascomycota</taxon>
        <taxon>Pezizomycotina</taxon>
        <taxon>Sordariomycetes</taxon>
        <taxon>Xylariomycetidae</taxon>
        <taxon>Amphisphaeriales</taxon>
        <taxon>Sporocadaceae</taxon>
        <taxon>Seiridium</taxon>
    </lineage>
</organism>
<keyword evidence="4" id="KW-1185">Reference proteome</keyword>
<accession>A0ABR2XE75</accession>
<reference evidence="3 4" key="1">
    <citation type="submission" date="2024-02" db="EMBL/GenBank/DDBJ databases">
        <title>First draft genome assembly of two strains of Seiridium cardinale.</title>
        <authorList>
            <person name="Emiliani G."/>
            <person name="Scali E."/>
        </authorList>
    </citation>
    <scope>NUCLEOTIDE SEQUENCE [LARGE SCALE GENOMIC DNA]</scope>
    <source>
        <strain evidence="3 4">BM-138-000479</strain>
    </source>
</reference>
<sequence length="871" mass="95811">MAPTQVRAWIEQLPEPGSQGLSPPSIVYPESSFSQKTTRKLGDVLSSLPSPSPSLSPRPLSSVPNHGAEPGQDGSRKRRRLDERAHAPSTRRQAVTNVAVANCVQQRRGVNPVPASTSQTLPASSSGQRSNATPVQDAGTVVQFSDRETPYRSMSRPYRADEMMPSIEDDSGSNSVMLTHACRGKSRQDAIDISSIPSSTCEQSASFATAQQSQQAPDARVSRSRHATFTWNSSSLTPGSYLIASSPCVRHRHRHRLRTLRQPAVSAVAPVPARSLSTPSSIVRQMKEPFQHRRRITSEEGPRAATFTIGETVSCNILNSTESDMPVTATDSVSSRQREARLDELVLPSIETVDYDTHHSTSEHQMTGVGRCSFNNKHLELLSSDDRSRLRHRLRARQGERSSSLLGRVSTEHTRQLQTQHVSQRNSLVASFSNEIEQNLGDRSIGSNVHRTAAVSRPIHDRFKAFIDRVQSLSVCKGIFPEELGPELQAETGLRLLHPNDQHGFMLERPSRLGFRPNTAFRADFLGTDGQFPDATLLTVRDSPAHPGPQAALKTELSWEFEALKDLVRASRQCSDVSSDDCGGGPSNSRASKVYTPLLDLATRYAFTSTTSCATPESGTDGDVDSAGNIVRTSVRVSQTAMAQMHSRPVSGGSQAYAFVVTPRPHDELDSKLRLRSSKLAHEVEIDRLSRRPDHNVRSNENHAMVSSAHHPIGAIFLELRRRCRHSQCGASALPGSSLSLPSLPSRTCTRLAGWVDAWRAHICQTVDHDEHRNVTSAMPYGSRQAQPQVVPNGPHHAHACKMAPLPVVAMDGADWYLLFIEKDCSLKQDQQPVRIGSTDSIVEAYKLLATLREVTHWVGCDFRQWLEDVL</sequence>
<dbReference type="InterPro" id="IPR046797">
    <property type="entry name" value="PDDEXK_12"/>
</dbReference>
<proteinExistence type="predicted"/>
<evidence type="ECO:0000313" key="4">
    <source>
        <dbReference type="Proteomes" id="UP001465668"/>
    </source>
</evidence>
<feature type="compositionally biased region" description="Polar residues" evidence="1">
    <location>
        <begin position="114"/>
        <end position="134"/>
    </location>
</feature>
<feature type="region of interest" description="Disordered" evidence="1">
    <location>
        <begin position="11"/>
        <end position="137"/>
    </location>
</feature>
<dbReference type="EMBL" id="JARVKM010000067">
    <property type="protein sequence ID" value="KAK9771985.1"/>
    <property type="molecule type" value="Genomic_DNA"/>
</dbReference>
<dbReference type="Proteomes" id="UP001465668">
    <property type="component" value="Unassembled WGS sequence"/>
</dbReference>
<dbReference type="Pfam" id="PF20516">
    <property type="entry name" value="PDDEXK_12"/>
    <property type="match status" value="1"/>
</dbReference>
<evidence type="ECO:0000313" key="3">
    <source>
        <dbReference type="EMBL" id="KAK9771985.1"/>
    </source>
</evidence>
<gene>
    <name evidence="3" type="ORF">SCAR479_11304</name>
</gene>
<protein>
    <recommendedName>
        <fullName evidence="2">PD-(D/E)XK nuclease-like domain-containing protein</fullName>
    </recommendedName>
</protein>
<evidence type="ECO:0000256" key="1">
    <source>
        <dbReference type="SAM" id="MobiDB-lite"/>
    </source>
</evidence>
<feature type="domain" description="PD-(D/E)XK nuclease-like" evidence="2">
    <location>
        <begin position="751"/>
        <end position="863"/>
    </location>
</feature>
<comment type="caution">
    <text evidence="3">The sequence shown here is derived from an EMBL/GenBank/DDBJ whole genome shotgun (WGS) entry which is preliminary data.</text>
</comment>